<accession>A0ABU5EZJ5</accession>
<protein>
    <recommendedName>
        <fullName evidence="4">DUF5666 domain-containing protein</fullName>
    </recommendedName>
</protein>
<dbReference type="EMBL" id="JAXBLV010000155">
    <property type="protein sequence ID" value="MDY3559922.1"/>
    <property type="molecule type" value="Genomic_DNA"/>
</dbReference>
<reference evidence="3" key="1">
    <citation type="journal article" date="2023" name="Mar. Drugs">
        <title>Gemmata algarum, a Novel Planctomycete Isolated from an Algal Mat, Displays Antimicrobial Activity.</title>
        <authorList>
            <person name="Kumar G."/>
            <person name="Kallscheuer N."/>
            <person name="Kashif M."/>
            <person name="Ahamad S."/>
            <person name="Jagadeeshwari U."/>
            <person name="Pannikurungottu S."/>
            <person name="Haufschild T."/>
            <person name="Kabuu M."/>
            <person name="Sasikala C."/>
            <person name="Jogler C."/>
            <person name="Ramana C."/>
        </authorList>
    </citation>
    <scope>NUCLEOTIDE SEQUENCE [LARGE SCALE GENOMIC DNA]</scope>
    <source>
        <strain evidence="3">JC673</strain>
    </source>
</reference>
<evidence type="ECO:0000313" key="3">
    <source>
        <dbReference type="Proteomes" id="UP001272242"/>
    </source>
</evidence>
<keyword evidence="1" id="KW-0732">Signal</keyword>
<dbReference type="RefSeq" id="WP_320686599.1">
    <property type="nucleotide sequence ID" value="NZ_JAXBLV010000155.1"/>
</dbReference>
<proteinExistence type="predicted"/>
<gene>
    <name evidence="2" type="ORF">R5W23_001108</name>
</gene>
<feature type="signal peptide" evidence="1">
    <location>
        <begin position="1"/>
        <end position="20"/>
    </location>
</feature>
<name>A0ABU5EZJ5_9BACT</name>
<feature type="chain" id="PRO_5046944683" description="DUF5666 domain-containing protein" evidence="1">
    <location>
        <begin position="21"/>
        <end position="109"/>
    </location>
</feature>
<evidence type="ECO:0008006" key="4">
    <source>
        <dbReference type="Google" id="ProtNLM"/>
    </source>
</evidence>
<keyword evidence="3" id="KW-1185">Reference proteome</keyword>
<evidence type="ECO:0000313" key="2">
    <source>
        <dbReference type="EMBL" id="MDY3559922.1"/>
    </source>
</evidence>
<sequence>MRKLMMVALSLCLSAGIVIAAEGFVSKVDVEKMKVTIDDKEYTVDKDTKITTKGKTESKDSDLKALAKAAERKGKDGKVGIKVTFEAKESKLTSVEFRGGGGKKDKSDK</sequence>
<organism evidence="2 3">
    <name type="scientific">Gemmata algarum</name>
    <dbReference type="NCBI Taxonomy" id="2975278"/>
    <lineage>
        <taxon>Bacteria</taxon>
        <taxon>Pseudomonadati</taxon>
        <taxon>Planctomycetota</taxon>
        <taxon>Planctomycetia</taxon>
        <taxon>Gemmatales</taxon>
        <taxon>Gemmataceae</taxon>
        <taxon>Gemmata</taxon>
    </lineage>
</organism>
<comment type="caution">
    <text evidence="2">The sequence shown here is derived from an EMBL/GenBank/DDBJ whole genome shotgun (WGS) entry which is preliminary data.</text>
</comment>
<evidence type="ECO:0000256" key="1">
    <source>
        <dbReference type="SAM" id="SignalP"/>
    </source>
</evidence>
<dbReference type="Proteomes" id="UP001272242">
    <property type="component" value="Unassembled WGS sequence"/>
</dbReference>